<dbReference type="CDD" id="cd07822">
    <property type="entry name" value="SRPBCC_4"/>
    <property type="match status" value="1"/>
</dbReference>
<dbReference type="Pfam" id="PF10604">
    <property type="entry name" value="Polyketide_cyc2"/>
    <property type="match status" value="1"/>
</dbReference>
<dbReference type="SUPFAM" id="SSF55961">
    <property type="entry name" value="Bet v1-like"/>
    <property type="match status" value="1"/>
</dbReference>
<comment type="caution">
    <text evidence="1">The sequence shown here is derived from an EMBL/GenBank/DDBJ whole genome shotgun (WGS) entry which is preliminary data.</text>
</comment>
<dbReference type="InterPro" id="IPR019587">
    <property type="entry name" value="Polyketide_cyclase/dehydratase"/>
</dbReference>
<organism evidence="1 2">
    <name type="scientific">Akanthomyces muscarius</name>
    <name type="common">Entomopathogenic fungus</name>
    <name type="synonym">Lecanicillium muscarium</name>
    <dbReference type="NCBI Taxonomy" id="2231603"/>
    <lineage>
        <taxon>Eukaryota</taxon>
        <taxon>Fungi</taxon>
        <taxon>Dikarya</taxon>
        <taxon>Ascomycota</taxon>
        <taxon>Pezizomycotina</taxon>
        <taxon>Sordariomycetes</taxon>
        <taxon>Hypocreomycetidae</taxon>
        <taxon>Hypocreales</taxon>
        <taxon>Cordycipitaceae</taxon>
        <taxon>Akanthomyces</taxon>
    </lineage>
</organism>
<dbReference type="InterPro" id="IPR023393">
    <property type="entry name" value="START-like_dom_sf"/>
</dbReference>
<dbReference type="Proteomes" id="UP001144673">
    <property type="component" value="Chromosome 5"/>
</dbReference>
<accession>A0A9W8QD72</accession>
<keyword evidence="2" id="KW-1185">Reference proteome</keyword>
<dbReference type="PANTHER" id="PTHR36166">
    <property type="entry name" value="CHROMOSOME 9, WHOLE GENOME SHOTGUN SEQUENCE"/>
    <property type="match status" value="1"/>
</dbReference>
<protein>
    <recommendedName>
        <fullName evidence="3">Polyketide cyclase/dehydrase</fullName>
    </recommendedName>
</protein>
<dbReference type="RefSeq" id="XP_056053396.1">
    <property type="nucleotide sequence ID" value="XM_056196225.1"/>
</dbReference>
<sequence length="150" mass="16702">MTTVTTSKLIAASPEIVRSVMLDFPRLPEWTQGFIRSIKPAKDGSVSKGDKLNVTLEGASFSPTILENSAQQFKWRGSIPGLFYGDHVFRFEPGPRPDTTLFTQSEEFSGILAFIIKFIPLGSKQRDGFEDFNEDLRRRVEGEASTAAAR</sequence>
<dbReference type="GeneID" id="80896419"/>
<proteinExistence type="predicted"/>
<evidence type="ECO:0008006" key="3">
    <source>
        <dbReference type="Google" id="ProtNLM"/>
    </source>
</evidence>
<dbReference type="Gene3D" id="3.30.530.20">
    <property type="match status" value="1"/>
</dbReference>
<dbReference type="KEGG" id="amus:LMH87_009260"/>
<evidence type="ECO:0000313" key="1">
    <source>
        <dbReference type="EMBL" id="KAJ4152738.1"/>
    </source>
</evidence>
<dbReference type="PANTHER" id="PTHR36166:SF1">
    <property type="entry name" value="SRPBCC DOMAIN-CONTAINING PROTEIN"/>
    <property type="match status" value="1"/>
</dbReference>
<dbReference type="EMBL" id="JAJHUN010000008">
    <property type="protein sequence ID" value="KAJ4152738.1"/>
    <property type="molecule type" value="Genomic_DNA"/>
</dbReference>
<reference evidence="1" key="1">
    <citation type="journal article" date="2023" name="Access Microbiol">
        <title>De-novo genome assembly for Akanthomyces muscarius, a biocontrol agent of insect agricultural pests.</title>
        <authorList>
            <person name="Erdos Z."/>
            <person name="Studholme D.J."/>
            <person name="Raymond B."/>
            <person name="Sharma M."/>
        </authorList>
    </citation>
    <scope>NUCLEOTIDE SEQUENCE</scope>
    <source>
        <strain evidence="1">Ve6</strain>
    </source>
</reference>
<name>A0A9W8QD72_AKAMU</name>
<gene>
    <name evidence="1" type="ORF">LMH87_009260</name>
</gene>
<evidence type="ECO:0000313" key="2">
    <source>
        <dbReference type="Proteomes" id="UP001144673"/>
    </source>
</evidence>
<dbReference type="AlphaFoldDB" id="A0A9W8QD72"/>